<dbReference type="EMBL" id="FXTK01000007">
    <property type="protein sequence ID" value="SMO69583.1"/>
    <property type="molecule type" value="Genomic_DNA"/>
</dbReference>
<evidence type="ECO:0000313" key="2">
    <source>
        <dbReference type="EMBL" id="SMO69583.1"/>
    </source>
</evidence>
<dbReference type="Proteomes" id="UP000319014">
    <property type="component" value="Unassembled WGS sequence"/>
</dbReference>
<dbReference type="AlphaFoldDB" id="A0A521DD40"/>
<dbReference type="OrthoDB" id="8076130at2"/>
<name>A0A521DD40_9RHOB</name>
<sequence>MSDSPFFQFYPSDWLAGTRGLTAAETGIYITLIAMMYEAEGPVPNDPKRLARLCGTTPAAFLKAVDALVETGKLTHDERGFFNRRAGIEIEKRSEKRAAASASANARWNKTKQKQQPENTNASNSQCERNANQKPEVREGKEEAKASSKKKGTRLPADWQLPKVWGDWAVELGLPEANTRQEADKFRDYWTSVAGAKGLKQDWQATWRNWVRKAMDDRQLRQGLKSGQSGKPQWREGDIRTLSPTKVQRFCDGHWELCSDFTAEEAEADSRFIGRALSYA</sequence>
<organism evidence="2 3">
    <name type="scientific">Paracoccus laeviglucosivorans</name>
    <dbReference type="NCBI Taxonomy" id="1197861"/>
    <lineage>
        <taxon>Bacteria</taxon>
        <taxon>Pseudomonadati</taxon>
        <taxon>Pseudomonadota</taxon>
        <taxon>Alphaproteobacteria</taxon>
        <taxon>Rhodobacterales</taxon>
        <taxon>Paracoccaceae</taxon>
        <taxon>Paracoccus</taxon>
    </lineage>
</organism>
<feature type="compositionally biased region" description="Low complexity" evidence="1">
    <location>
        <begin position="99"/>
        <end position="108"/>
    </location>
</feature>
<feature type="region of interest" description="Disordered" evidence="1">
    <location>
        <begin position="92"/>
        <end position="155"/>
    </location>
</feature>
<dbReference type="Pfam" id="PF07120">
    <property type="entry name" value="DUF1376"/>
    <property type="match status" value="1"/>
</dbReference>
<evidence type="ECO:0000313" key="3">
    <source>
        <dbReference type="Proteomes" id="UP000319014"/>
    </source>
</evidence>
<gene>
    <name evidence="2" type="ORF">SAMN06265221_107122</name>
</gene>
<evidence type="ECO:0000256" key="1">
    <source>
        <dbReference type="SAM" id="MobiDB-lite"/>
    </source>
</evidence>
<reference evidence="2 3" key="1">
    <citation type="submission" date="2017-05" db="EMBL/GenBank/DDBJ databases">
        <authorList>
            <person name="Varghese N."/>
            <person name="Submissions S."/>
        </authorList>
    </citation>
    <scope>NUCLEOTIDE SEQUENCE [LARGE SCALE GENOMIC DNA]</scope>
    <source>
        <strain evidence="2 3">DSM 100094</strain>
    </source>
</reference>
<dbReference type="InterPro" id="IPR010781">
    <property type="entry name" value="DUF1376"/>
</dbReference>
<feature type="compositionally biased region" description="Basic and acidic residues" evidence="1">
    <location>
        <begin position="135"/>
        <end position="146"/>
    </location>
</feature>
<dbReference type="RefSeq" id="WP_142663112.1">
    <property type="nucleotide sequence ID" value="NZ_FXTK01000007.1"/>
</dbReference>
<protein>
    <submittedName>
        <fullName evidence="2">Uncharacterized conserved protein YdaU, DUF1376 family</fullName>
    </submittedName>
</protein>
<feature type="compositionally biased region" description="Polar residues" evidence="1">
    <location>
        <begin position="114"/>
        <end position="133"/>
    </location>
</feature>
<accession>A0A521DD40</accession>
<keyword evidence="3" id="KW-1185">Reference proteome</keyword>
<proteinExistence type="predicted"/>